<accession>A0A4R2PQK3</accession>
<dbReference type="RefSeq" id="WP_132466238.1">
    <property type="nucleotide sequence ID" value="NZ_SLXP01000022.1"/>
</dbReference>
<gene>
    <name evidence="1" type="ORF">EV662_1224</name>
</gene>
<dbReference type="GO" id="GO:0016740">
    <property type="term" value="F:transferase activity"/>
    <property type="evidence" value="ECO:0007669"/>
    <property type="project" value="UniProtKB-KW"/>
</dbReference>
<sequence length="300" mass="34093">MSAEVETEEAVTVDIGEWVERARADPAAYLERQATEVFLSALSMSEPYCEKIFLKGGILMGVVYQSVRQTADIDFTSTLEPHPHLADQIKEALSATLPRAAAELGYPDLICRVQSVRHRPRANSFADASFPALEIRIGYARRGSPQEERLSQGRATEVLYADISFREPVGAIQVVRFKDSEATIRAYSLCDLIAEKLRALLQQEVRNRYRRQDIYDIDVLLSHFPFDEDERARVHALLLEKSRARGLEPTAESLSEPEVIRRAKEEWDTLGLEIGEVPNFEDCFARVDEFYRSLPWGTEQ</sequence>
<proteinExistence type="predicted"/>
<dbReference type="InterPro" id="IPR014942">
    <property type="entry name" value="AbiEii"/>
</dbReference>
<protein>
    <submittedName>
        <fullName evidence="1">Nucleotidyltransferase AbiEii toxin of type IV toxin-antitoxin system</fullName>
    </submittedName>
</protein>
<keyword evidence="1" id="KW-0808">Transferase</keyword>
<dbReference type="EMBL" id="SLXP01000022">
    <property type="protein sequence ID" value="TCP38060.1"/>
    <property type="molecule type" value="Genomic_DNA"/>
</dbReference>
<dbReference type="Proteomes" id="UP000294835">
    <property type="component" value="Unassembled WGS sequence"/>
</dbReference>
<dbReference type="AlphaFoldDB" id="A0A4R2PQK3"/>
<keyword evidence="2" id="KW-1185">Reference proteome</keyword>
<dbReference type="OrthoDB" id="9125135at2"/>
<reference evidence="1 2" key="1">
    <citation type="submission" date="2019-03" db="EMBL/GenBank/DDBJ databases">
        <title>Genomic Encyclopedia of Type Strains, Phase IV (KMG-IV): sequencing the most valuable type-strain genomes for metagenomic binning, comparative biology and taxonomic classification.</title>
        <authorList>
            <person name="Goeker M."/>
        </authorList>
    </citation>
    <scope>NUCLEOTIDE SEQUENCE [LARGE SCALE GENOMIC DNA]</scope>
    <source>
        <strain evidence="1 2">DSM 18063</strain>
    </source>
</reference>
<evidence type="ECO:0000313" key="1">
    <source>
        <dbReference type="EMBL" id="TCP38060.1"/>
    </source>
</evidence>
<evidence type="ECO:0000313" key="2">
    <source>
        <dbReference type="Proteomes" id="UP000294835"/>
    </source>
</evidence>
<organism evidence="1 2">
    <name type="scientific">Rhodovulum marinum</name>
    <dbReference type="NCBI Taxonomy" id="320662"/>
    <lineage>
        <taxon>Bacteria</taxon>
        <taxon>Pseudomonadati</taxon>
        <taxon>Pseudomonadota</taxon>
        <taxon>Alphaproteobacteria</taxon>
        <taxon>Rhodobacterales</taxon>
        <taxon>Paracoccaceae</taxon>
        <taxon>Rhodovulum</taxon>
    </lineage>
</organism>
<dbReference type="Pfam" id="PF08843">
    <property type="entry name" value="AbiEii"/>
    <property type="match status" value="1"/>
</dbReference>
<comment type="caution">
    <text evidence="1">The sequence shown here is derived from an EMBL/GenBank/DDBJ whole genome shotgun (WGS) entry which is preliminary data.</text>
</comment>
<name>A0A4R2PQK3_9RHOB</name>